<evidence type="ECO:0000256" key="10">
    <source>
        <dbReference type="ARBA" id="ARBA00023002"/>
    </source>
</evidence>
<evidence type="ECO:0000256" key="14">
    <source>
        <dbReference type="SAM" id="Phobius"/>
    </source>
</evidence>
<feature type="transmembrane region" description="Helical" evidence="14">
    <location>
        <begin position="99"/>
        <end position="116"/>
    </location>
</feature>
<reference evidence="16" key="1">
    <citation type="submission" date="2023-03" db="EMBL/GenBank/DDBJ databases">
        <authorList>
            <person name="Cleenwerck I."/>
        </authorList>
    </citation>
    <scope>NUCLEOTIDE SEQUENCE</scope>
    <source>
        <strain evidence="16">LMG 32879</strain>
    </source>
</reference>
<organism evidence="16 17">
    <name type="scientific">Brytella acorum</name>
    <dbReference type="NCBI Taxonomy" id="2959299"/>
    <lineage>
        <taxon>Bacteria</taxon>
        <taxon>Pseudomonadati</taxon>
        <taxon>Pseudomonadota</taxon>
        <taxon>Alphaproteobacteria</taxon>
        <taxon>Acetobacterales</taxon>
        <taxon>Acetobacteraceae</taxon>
        <taxon>Brytella</taxon>
    </lineage>
</organism>
<comment type="subcellular location">
    <subcellularLocation>
        <location evidence="2">Endoplasmic reticulum membrane</location>
        <topology evidence="2">Multi-pass membrane protein</topology>
    </subcellularLocation>
</comment>
<protein>
    <submittedName>
        <fullName evidence="16">Sterol desaturase family protein</fullName>
    </submittedName>
</protein>
<dbReference type="InterPro" id="IPR006694">
    <property type="entry name" value="Fatty_acid_hydroxylase"/>
</dbReference>
<dbReference type="PANTHER" id="PTHR12863">
    <property type="entry name" value="FATTY ACID HYDROXYLASE"/>
    <property type="match status" value="1"/>
</dbReference>
<keyword evidence="13" id="KW-0275">Fatty acid biosynthesis</keyword>
<evidence type="ECO:0000256" key="9">
    <source>
        <dbReference type="ARBA" id="ARBA00022989"/>
    </source>
</evidence>
<dbReference type="GO" id="GO:0080132">
    <property type="term" value="F:fatty acid 2-hydroxylase activity"/>
    <property type="evidence" value="ECO:0007669"/>
    <property type="project" value="InterPro"/>
</dbReference>
<dbReference type="AlphaFoldDB" id="A0AA35V0A2"/>
<dbReference type="InterPro" id="IPR014430">
    <property type="entry name" value="Scs7"/>
</dbReference>
<gene>
    <name evidence="16" type="ORF">LMG32879_001164</name>
</gene>
<comment type="caution">
    <text evidence="16">The sequence shown here is derived from an EMBL/GenBank/DDBJ whole genome shotgun (WGS) entry which is preliminary data.</text>
</comment>
<evidence type="ECO:0000256" key="13">
    <source>
        <dbReference type="ARBA" id="ARBA00023160"/>
    </source>
</evidence>
<keyword evidence="7" id="KW-0276">Fatty acid metabolism</keyword>
<evidence type="ECO:0000256" key="7">
    <source>
        <dbReference type="ARBA" id="ARBA00022832"/>
    </source>
</evidence>
<keyword evidence="3" id="KW-0444">Lipid biosynthesis</keyword>
<keyword evidence="4 14" id="KW-0812">Transmembrane</keyword>
<evidence type="ECO:0000313" key="16">
    <source>
        <dbReference type="EMBL" id="CAI9120332.1"/>
    </source>
</evidence>
<comment type="cofactor">
    <cofactor evidence="1">
        <name>Zn(2+)</name>
        <dbReference type="ChEBI" id="CHEBI:29105"/>
    </cofactor>
</comment>
<evidence type="ECO:0000256" key="12">
    <source>
        <dbReference type="ARBA" id="ARBA00023136"/>
    </source>
</evidence>
<keyword evidence="12 14" id="KW-0472">Membrane</keyword>
<evidence type="ECO:0000256" key="2">
    <source>
        <dbReference type="ARBA" id="ARBA00004477"/>
    </source>
</evidence>
<evidence type="ECO:0000256" key="3">
    <source>
        <dbReference type="ARBA" id="ARBA00022516"/>
    </source>
</evidence>
<dbReference type="Proteomes" id="UP001176960">
    <property type="component" value="Unassembled WGS sequence"/>
</dbReference>
<evidence type="ECO:0000259" key="15">
    <source>
        <dbReference type="Pfam" id="PF04116"/>
    </source>
</evidence>
<evidence type="ECO:0000256" key="4">
    <source>
        <dbReference type="ARBA" id="ARBA00022692"/>
    </source>
</evidence>
<keyword evidence="11" id="KW-0443">Lipid metabolism</keyword>
<keyword evidence="8" id="KW-0862">Zinc</keyword>
<keyword evidence="5" id="KW-0479">Metal-binding</keyword>
<name>A0AA35V0A2_9PROT</name>
<keyword evidence="9 14" id="KW-1133">Transmembrane helix</keyword>
<evidence type="ECO:0000256" key="6">
    <source>
        <dbReference type="ARBA" id="ARBA00022824"/>
    </source>
</evidence>
<proteinExistence type="predicted"/>
<feature type="transmembrane region" description="Helical" evidence="14">
    <location>
        <begin position="21"/>
        <end position="40"/>
    </location>
</feature>
<evidence type="ECO:0000256" key="11">
    <source>
        <dbReference type="ARBA" id="ARBA00023098"/>
    </source>
</evidence>
<keyword evidence="17" id="KW-1185">Reference proteome</keyword>
<dbReference type="GO" id="GO:0016020">
    <property type="term" value="C:membrane"/>
    <property type="evidence" value="ECO:0007669"/>
    <property type="project" value="InterPro"/>
</dbReference>
<dbReference type="EMBL" id="CATKSH010000005">
    <property type="protein sequence ID" value="CAI9120332.1"/>
    <property type="molecule type" value="Genomic_DNA"/>
</dbReference>
<feature type="transmembrane region" description="Helical" evidence="14">
    <location>
        <begin position="46"/>
        <end position="63"/>
    </location>
</feature>
<dbReference type="GO" id="GO:0005506">
    <property type="term" value="F:iron ion binding"/>
    <property type="evidence" value="ECO:0007669"/>
    <property type="project" value="InterPro"/>
</dbReference>
<dbReference type="GO" id="GO:0006633">
    <property type="term" value="P:fatty acid biosynthetic process"/>
    <property type="evidence" value="ECO:0007669"/>
    <property type="project" value="UniProtKB-KW"/>
</dbReference>
<evidence type="ECO:0000256" key="1">
    <source>
        <dbReference type="ARBA" id="ARBA00001947"/>
    </source>
</evidence>
<feature type="domain" description="Fatty acid hydroxylase" evidence="15">
    <location>
        <begin position="50"/>
        <end position="187"/>
    </location>
</feature>
<accession>A0AA35V0A2</accession>
<dbReference type="PANTHER" id="PTHR12863:SF1">
    <property type="entry name" value="FATTY ACID 2-HYDROXYLASE"/>
    <property type="match status" value="1"/>
</dbReference>
<dbReference type="Pfam" id="PF04116">
    <property type="entry name" value="FA_hydroxylase"/>
    <property type="match status" value="1"/>
</dbReference>
<sequence length="201" mass="23640">MSVRLFENKWLELVTVTPIKVFLPFWICVLIPVIYSIYPISFLRDALMVLSGLFLWTIVEYLCHRYFFHASSSVSWVNKLVFIMHGNHHEDPDDPLRNLMPLIVTVPLAVGLWYLFGLGGKDYGRPAFVGFLIGYICYDYVHYMCHQSAMRKRLGFLIKRHHMLHHHALESCNFGVTSTFWDVVFRTGFRKLTKRSDARRH</sequence>
<evidence type="ECO:0000313" key="17">
    <source>
        <dbReference type="Proteomes" id="UP001176960"/>
    </source>
</evidence>
<dbReference type="RefSeq" id="WP_289842570.1">
    <property type="nucleotide sequence ID" value="NZ_CATKSH010000005.1"/>
</dbReference>
<keyword evidence="10" id="KW-0560">Oxidoreductase</keyword>
<evidence type="ECO:0000256" key="8">
    <source>
        <dbReference type="ARBA" id="ARBA00022833"/>
    </source>
</evidence>
<evidence type="ECO:0000256" key="5">
    <source>
        <dbReference type="ARBA" id="ARBA00022723"/>
    </source>
</evidence>
<feature type="transmembrane region" description="Helical" evidence="14">
    <location>
        <begin position="128"/>
        <end position="145"/>
    </location>
</feature>
<keyword evidence="6" id="KW-0256">Endoplasmic reticulum</keyword>